<sequence>MHQSLNEKRLILPQSEGVVSSHEAALFERSLTSTEKTTWDHGEKFKYALERAPIPRIQKPIMKRKE</sequence>
<reference evidence="2" key="1">
    <citation type="journal article" date="2015" name="BMC Genomics">
        <title>Draft genome of a commonly misdiagnosed multidrug resistant pathogen Candida auris.</title>
        <authorList>
            <person name="Chatterjee S."/>
            <person name="Alampalli S.V."/>
            <person name="Nageshan R.K."/>
            <person name="Chettiar S.T."/>
            <person name="Joshi S."/>
            <person name="Tatu U.S."/>
        </authorList>
    </citation>
    <scope>NUCLEOTIDE SEQUENCE [LARGE SCALE GENOMIC DNA]</scope>
    <source>
        <strain evidence="2">6684</strain>
    </source>
</reference>
<gene>
    <name evidence="1" type="ORF">QG37_00770</name>
</gene>
<organism evidence="1 2">
    <name type="scientific">Candidozyma auris</name>
    <name type="common">Yeast</name>
    <name type="synonym">Candida auris</name>
    <dbReference type="NCBI Taxonomy" id="498019"/>
    <lineage>
        <taxon>Eukaryota</taxon>
        <taxon>Fungi</taxon>
        <taxon>Dikarya</taxon>
        <taxon>Ascomycota</taxon>
        <taxon>Saccharomycotina</taxon>
        <taxon>Pichiomycetes</taxon>
        <taxon>Metschnikowiaceae</taxon>
        <taxon>Candidozyma</taxon>
    </lineage>
</organism>
<proteinExistence type="predicted"/>
<name>A0A0L0P793_CANAR</name>
<dbReference type="AlphaFoldDB" id="A0A0L0P793"/>
<dbReference type="EMBL" id="LGST01000006">
    <property type="protein sequence ID" value="KNE02090.1"/>
    <property type="molecule type" value="Genomic_DNA"/>
</dbReference>
<dbReference type="VEuPathDB" id="FungiDB:QG37_00770"/>
<dbReference type="Proteomes" id="UP000037122">
    <property type="component" value="Unassembled WGS sequence"/>
</dbReference>
<protein>
    <submittedName>
        <fullName evidence="1">Uncharacterized protein</fullName>
    </submittedName>
</protein>
<evidence type="ECO:0000313" key="2">
    <source>
        <dbReference type="Proteomes" id="UP000037122"/>
    </source>
</evidence>
<comment type="caution">
    <text evidence="1">The sequence shown here is derived from an EMBL/GenBank/DDBJ whole genome shotgun (WGS) entry which is preliminary data.</text>
</comment>
<accession>A0A0L0P793</accession>
<evidence type="ECO:0000313" key="1">
    <source>
        <dbReference type="EMBL" id="KNE02090.1"/>
    </source>
</evidence>